<dbReference type="AlphaFoldDB" id="A0A5C6ARF2"/>
<dbReference type="NCBIfam" id="TIGR02595">
    <property type="entry name" value="PEP_CTERM"/>
    <property type="match status" value="1"/>
</dbReference>
<accession>A0A5C6ARF2</accession>
<evidence type="ECO:0000313" key="3">
    <source>
        <dbReference type="EMBL" id="TWU02613.1"/>
    </source>
</evidence>
<gene>
    <name evidence="3" type="ORF">Pla52n_36690</name>
</gene>
<feature type="domain" description="Ice-binding protein C-terminal" evidence="2">
    <location>
        <begin position="186"/>
        <end position="212"/>
    </location>
</feature>
<keyword evidence="4" id="KW-1185">Reference proteome</keyword>
<organism evidence="3 4">
    <name type="scientific">Stieleria varia</name>
    <dbReference type="NCBI Taxonomy" id="2528005"/>
    <lineage>
        <taxon>Bacteria</taxon>
        <taxon>Pseudomonadati</taxon>
        <taxon>Planctomycetota</taxon>
        <taxon>Planctomycetia</taxon>
        <taxon>Pirellulales</taxon>
        <taxon>Pirellulaceae</taxon>
        <taxon>Stieleria</taxon>
    </lineage>
</organism>
<keyword evidence="1" id="KW-0732">Signal</keyword>
<evidence type="ECO:0000259" key="2">
    <source>
        <dbReference type="Pfam" id="PF07589"/>
    </source>
</evidence>
<dbReference type="EMBL" id="SJPN01000004">
    <property type="protein sequence ID" value="TWU02613.1"/>
    <property type="molecule type" value="Genomic_DNA"/>
</dbReference>
<name>A0A5C6ARF2_9BACT</name>
<evidence type="ECO:0000313" key="4">
    <source>
        <dbReference type="Proteomes" id="UP000320176"/>
    </source>
</evidence>
<protein>
    <submittedName>
        <fullName evidence="3">PEP-CTERM motif protein</fullName>
    </submittedName>
</protein>
<dbReference type="InterPro" id="IPR013424">
    <property type="entry name" value="Ice-binding_C"/>
</dbReference>
<comment type="caution">
    <text evidence="3">The sequence shown here is derived from an EMBL/GenBank/DDBJ whole genome shotgun (WGS) entry which is preliminary data.</text>
</comment>
<feature type="chain" id="PRO_5023039087" evidence="1">
    <location>
        <begin position="24"/>
        <end position="216"/>
    </location>
</feature>
<evidence type="ECO:0000256" key="1">
    <source>
        <dbReference type="SAM" id="SignalP"/>
    </source>
</evidence>
<feature type="signal peptide" evidence="1">
    <location>
        <begin position="1"/>
        <end position="23"/>
    </location>
</feature>
<reference evidence="3 4" key="1">
    <citation type="submission" date="2019-02" db="EMBL/GenBank/DDBJ databases">
        <title>Deep-cultivation of Planctomycetes and their phenomic and genomic characterization uncovers novel biology.</title>
        <authorList>
            <person name="Wiegand S."/>
            <person name="Jogler M."/>
            <person name="Boedeker C."/>
            <person name="Pinto D."/>
            <person name="Vollmers J."/>
            <person name="Rivas-Marin E."/>
            <person name="Kohn T."/>
            <person name="Peeters S.H."/>
            <person name="Heuer A."/>
            <person name="Rast P."/>
            <person name="Oberbeckmann S."/>
            <person name="Bunk B."/>
            <person name="Jeske O."/>
            <person name="Meyerdierks A."/>
            <person name="Storesund J.E."/>
            <person name="Kallscheuer N."/>
            <person name="Luecker S."/>
            <person name="Lage O.M."/>
            <person name="Pohl T."/>
            <person name="Merkel B.J."/>
            <person name="Hornburger P."/>
            <person name="Mueller R.-W."/>
            <person name="Bruemmer F."/>
            <person name="Labrenz M."/>
            <person name="Spormann A.M."/>
            <person name="Op Den Camp H."/>
            <person name="Overmann J."/>
            <person name="Amann R."/>
            <person name="Jetten M.S.M."/>
            <person name="Mascher T."/>
            <person name="Medema M.H."/>
            <person name="Devos D.P."/>
            <person name="Kaster A.-K."/>
            <person name="Ovreas L."/>
            <person name="Rohde M."/>
            <person name="Galperin M.Y."/>
            <person name="Jogler C."/>
        </authorList>
    </citation>
    <scope>NUCLEOTIDE SEQUENCE [LARGE SCALE GENOMIC DNA]</scope>
    <source>
        <strain evidence="3 4">Pla52n</strain>
    </source>
</reference>
<dbReference type="Pfam" id="PF07589">
    <property type="entry name" value="PEP-CTERM"/>
    <property type="match status" value="1"/>
</dbReference>
<dbReference type="Proteomes" id="UP000320176">
    <property type="component" value="Unassembled WGS sequence"/>
</dbReference>
<sequence length="216" mass="22789" precursor="true">MRTIQLAVACLTVLVASAWQVQAGLIFDDSVSGQITVTWDETFQMTAGTPFSANYLFLVVDDTYSTNDGPGFFGSSQVQSASQTVSINGGSANPVGNWGGWQYRGGPELTYTPLDSVFGLTTSSLPAFSAGDSLRWVGSMTVLDSGPVFRMPDIPSGTTTTAYLANFQGQFSDTISTTVTTSPVNAVPEPSSLALFGIGACVSVVGAARRRRREKQ</sequence>
<proteinExistence type="predicted"/>